<keyword evidence="2" id="KW-1185">Reference proteome</keyword>
<evidence type="ECO:0000313" key="1">
    <source>
        <dbReference type="EMBL" id="TFW15140.1"/>
    </source>
</evidence>
<proteinExistence type="predicted"/>
<dbReference type="AlphaFoldDB" id="A0A4Y9S181"/>
<gene>
    <name evidence="1" type="ORF">EGY25_00680</name>
</gene>
<dbReference type="Proteomes" id="UP000298216">
    <property type="component" value="Unassembled WGS sequence"/>
</dbReference>
<sequence>MEAEVFADAVDDLADVVGAKIVDFLGSKLAFGRQSGGAPPPDDDDLVQLGWSRCLGVLGERGQGDNGEARQHLRDHQDLLSIKRGTSIVA</sequence>
<dbReference type="EMBL" id="SPVH01000001">
    <property type="protein sequence ID" value="TFW15140.1"/>
    <property type="molecule type" value="Genomic_DNA"/>
</dbReference>
<protein>
    <submittedName>
        <fullName evidence="1">Uncharacterized protein</fullName>
    </submittedName>
</protein>
<comment type="caution">
    <text evidence="1">The sequence shown here is derived from an EMBL/GenBank/DDBJ whole genome shotgun (WGS) entry which is preliminary data.</text>
</comment>
<name>A0A4Y9S181_9CAUL</name>
<reference evidence="1 2" key="1">
    <citation type="submission" date="2019-03" db="EMBL/GenBank/DDBJ databases">
        <title>Draft genome of Brevundimonas sp. a heavy metal resistant soil bacteria.</title>
        <authorList>
            <person name="Soto J."/>
        </authorList>
    </citation>
    <scope>NUCLEOTIDE SEQUENCE [LARGE SCALE GENOMIC DNA]</scope>
    <source>
        <strain evidence="1 2">B-10</strain>
    </source>
</reference>
<organism evidence="1 2">
    <name type="scientific">Brevundimonas intermedia</name>
    <dbReference type="NCBI Taxonomy" id="74315"/>
    <lineage>
        <taxon>Bacteria</taxon>
        <taxon>Pseudomonadati</taxon>
        <taxon>Pseudomonadota</taxon>
        <taxon>Alphaproteobacteria</taxon>
        <taxon>Caulobacterales</taxon>
        <taxon>Caulobacteraceae</taxon>
        <taxon>Brevundimonas</taxon>
    </lineage>
</organism>
<dbReference type="RefSeq" id="WP_167762436.1">
    <property type="nucleotide sequence ID" value="NZ_SPVH01000001.1"/>
</dbReference>
<accession>A0A4Y9S181</accession>
<evidence type="ECO:0000313" key="2">
    <source>
        <dbReference type="Proteomes" id="UP000298216"/>
    </source>
</evidence>